<dbReference type="EMBL" id="FUXK01000010">
    <property type="protein sequence ID" value="SJZ78805.1"/>
    <property type="molecule type" value="Genomic_DNA"/>
</dbReference>
<sequence length="43" mass="4902">MTKWLQAVKKGYVQGLKACKSCYSELLLLPLLRISEKPKHLSV</sequence>
<organism evidence="1 2">
    <name type="scientific">Segatella oulorum</name>
    <dbReference type="NCBI Taxonomy" id="28136"/>
    <lineage>
        <taxon>Bacteria</taxon>
        <taxon>Pseudomonadati</taxon>
        <taxon>Bacteroidota</taxon>
        <taxon>Bacteroidia</taxon>
        <taxon>Bacteroidales</taxon>
        <taxon>Prevotellaceae</taxon>
        <taxon>Segatella</taxon>
    </lineage>
</organism>
<proteinExistence type="predicted"/>
<evidence type="ECO:0000313" key="2">
    <source>
        <dbReference type="Proteomes" id="UP000190065"/>
    </source>
</evidence>
<gene>
    <name evidence="1" type="ORF">SAMN02745202_01078</name>
</gene>
<dbReference type="STRING" id="28136.SAMN02745202_01078"/>
<accession>A0A1T4NI63</accession>
<name>A0A1T4NI63_9BACT</name>
<evidence type="ECO:0000313" key="1">
    <source>
        <dbReference type="EMBL" id="SJZ78805.1"/>
    </source>
</evidence>
<dbReference type="AlphaFoldDB" id="A0A1T4NI63"/>
<reference evidence="1 2" key="1">
    <citation type="submission" date="2017-02" db="EMBL/GenBank/DDBJ databases">
        <authorList>
            <person name="Peterson S.W."/>
        </authorList>
    </citation>
    <scope>NUCLEOTIDE SEQUENCE [LARGE SCALE GENOMIC DNA]</scope>
    <source>
        <strain evidence="1 2">ATCC 43324</strain>
    </source>
</reference>
<protein>
    <submittedName>
        <fullName evidence="1">Uncharacterized protein</fullName>
    </submittedName>
</protein>
<dbReference type="Proteomes" id="UP000190065">
    <property type="component" value="Unassembled WGS sequence"/>
</dbReference>